<feature type="region of interest" description="Disordered" evidence="1">
    <location>
        <begin position="1"/>
        <end position="39"/>
    </location>
</feature>
<protein>
    <submittedName>
        <fullName evidence="2">Uncharacterized protein</fullName>
    </submittedName>
</protein>
<organism evidence="2 3">
    <name type="scientific">Solanum tuberosum</name>
    <name type="common">Potato</name>
    <dbReference type="NCBI Taxonomy" id="4113"/>
    <lineage>
        <taxon>Eukaryota</taxon>
        <taxon>Viridiplantae</taxon>
        <taxon>Streptophyta</taxon>
        <taxon>Embryophyta</taxon>
        <taxon>Tracheophyta</taxon>
        <taxon>Spermatophyta</taxon>
        <taxon>Magnoliopsida</taxon>
        <taxon>eudicotyledons</taxon>
        <taxon>Gunneridae</taxon>
        <taxon>Pentapetalae</taxon>
        <taxon>asterids</taxon>
        <taxon>lamiids</taxon>
        <taxon>Solanales</taxon>
        <taxon>Solanaceae</taxon>
        <taxon>Solanoideae</taxon>
        <taxon>Solaneae</taxon>
        <taxon>Solanum</taxon>
    </lineage>
</organism>
<reference evidence="2 3" key="1">
    <citation type="journal article" date="2021" name="bioRxiv">
        <title>Chromosome-scale and haplotype-resolved genome assembly of a tetraploid potato cultivar.</title>
        <authorList>
            <person name="Sun H."/>
            <person name="Jiao W.-B."/>
            <person name="Krause K."/>
            <person name="Campoy J.A."/>
            <person name="Goel M."/>
            <person name="Folz-Donahue K."/>
            <person name="Kukat C."/>
            <person name="Huettel B."/>
            <person name="Schneeberger K."/>
        </authorList>
    </citation>
    <scope>NUCLEOTIDE SEQUENCE [LARGE SCALE GENOMIC DNA]</scope>
    <source>
        <strain evidence="2">SolTubOtavaFocal</strain>
        <tissue evidence="2">Leaves</tissue>
    </source>
</reference>
<evidence type="ECO:0000256" key="1">
    <source>
        <dbReference type="SAM" id="MobiDB-lite"/>
    </source>
</evidence>
<keyword evidence="3" id="KW-1185">Reference proteome</keyword>
<name>A0ABQ7UQU8_SOLTU</name>
<feature type="compositionally biased region" description="Polar residues" evidence="1">
    <location>
        <begin position="29"/>
        <end position="39"/>
    </location>
</feature>
<sequence>MGRRERIPSQKALMAQESQAAAQRERESTQVVAEGTSSAVQAARSNETVKLGNGGSKIGQGDIVVGESADSPIETQTIGRKTIERGLVKETQRVAKQIWEEIGEAQQRLDQANSANRGKKSWADQVEEENETVKVRNSVWDNFDITKVSNAGYKLEYVAPLLDGKSHVVEI</sequence>
<comment type="caution">
    <text evidence="2">The sequence shown here is derived from an EMBL/GenBank/DDBJ whole genome shotgun (WGS) entry which is preliminary data.</text>
</comment>
<dbReference type="EMBL" id="JAIVGD010000018">
    <property type="protein sequence ID" value="KAH0754181.1"/>
    <property type="molecule type" value="Genomic_DNA"/>
</dbReference>
<evidence type="ECO:0000313" key="2">
    <source>
        <dbReference type="EMBL" id="KAH0754181.1"/>
    </source>
</evidence>
<dbReference type="Proteomes" id="UP000826656">
    <property type="component" value="Unassembled WGS sequence"/>
</dbReference>
<accession>A0ABQ7UQU8</accession>
<gene>
    <name evidence="2" type="ORF">KY290_024451</name>
</gene>
<evidence type="ECO:0000313" key="3">
    <source>
        <dbReference type="Proteomes" id="UP000826656"/>
    </source>
</evidence>
<proteinExistence type="predicted"/>